<keyword evidence="3" id="KW-0560">Oxidoreductase</keyword>
<dbReference type="SUPFAM" id="SSF47741">
    <property type="entry name" value="CO dehydrogenase ISP C-domain like"/>
    <property type="match status" value="1"/>
</dbReference>
<evidence type="ECO:0000256" key="5">
    <source>
        <dbReference type="ARBA" id="ARBA00023014"/>
    </source>
</evidence>
<dbReference type="Gene3D" id="1.10.150.120">
    <property type="entry name" value="[2Fe-2S]-binding domain"/>
    <property type="match status" value="1"/>
</dbReference>
<reference evidence="7" key="1">
    <citation type="submission" date="2018-05" db="EMBL/GenBank/DDBJ databases">
        <authorList>
            <person name="Lanie J.A."/>
            <person name="Ng W.-L."/>
            <person name="Kazmierczak K.M."/>
            <person name="Andrzejewski T.M."/>
            <person name="Davidsen T.M."/>
            <person name="Wayne K.J."/>
            <person name="Tettelin H."/>
            <person name="Glass J.I."/>
            <person name="Rusch D."/>
            <person name="Podicherti R."/>
            <person name="Tsui H.-C.T."/>
            <person name="Winkler M.E."/>
        </authorList>
    </citation>
    <scope>NUCLEOTIDE SEQUENCE</scope>
</reference>
<dbReference type="PANTHER" id="PTHR44379:SF8">
    <property type="entry name" value="XANTHINE DEHYDROGENASE IRON-SULFUR-BINDING SUBUNIT XDHC-RELATED"/>
    <property type="match status" value="1"/>
</dbReference>
<evidence type="ECO:0000313" key="7">
    <source>
        <dbReference type="EMBL" id="SVA50580.1"/>
    </source>
</evidence>
<keyword evidence="4" id="KW-0408">Iron</keyword>
<dbReference type="InterPro" id="IPR006058">
    <property type="entry name" value="2Fe2S_fd_BS"/>
</dbReference>
<dbReference type="InterPro" id="IPR012675">
    <property type="entry name" value="Beta-grasp_dom_sf"/>
</dbReference>
<name>A0A381WDI2_9ZZZZ</name>
<dbReference type="GO" id="GO:0016491">
    <property type="term" value="F:oxidoreductase activity"/>
    <property type="evidence" value="ECO:0007669"/>
    <property type="project" value="UniProtKB-KW"/>
</dbReference>
<dbReference type="PANTHER" id="PTHR44379">
    <property type="entry name" value="OXIDOREDUCTASE WITH IRON-SULFUR SUBUNIT"/>
    <property type="match status" value="1"/>
</dbReference>
<accession>A0A381WDI2</accession>
<keyword evidence="1" id="KW-0001">2Fe-2S</keyword>
<evidence type="ECO:0000256" key="1">
    <source>
        <dbReference type="ARBA" id="ARBA00022714"/>
    </source>
</evidence>
<evidence type="ECO:0000259" key="6">
    <source>
        <dbReference type="PROSITE" id="PS51085"/>
    </source>
</evidence>
<evidence type="ECO:0000256" key="2">
    <source>
        <dbReference type="ARBA" id="ARBA00022723"/>
    </source>
</evidence>
<dbReference type="InterPro" id="IPR036010">
    <property type="entry name" value="2Fe-2S_ferredoxin-like_sf"/>
</dbReference>
<sequence length="136" mass="14589">MSLADFLRERLGLTGTHIGCEHGVCGACTVICDGMAVRSCLMFAVQAEKKEIKTIEGLADGDTMHPLQTLFSEQRALQCGFCTPGMLMTAIDLVDNNPSITPPEIRTGMSAVLCRCTGYEGILKAVEAYAMQIKGV</sequence>
<dbReference type="AlphaFoldDB" id="A0A381WDI2"/>
<dbReference type="Gene3D" id="3.10.20.30">
    <property type="match status" value="1"/>
</dbReference>
<dbReference type="GO" id="GO:0046872">
    <property type="term" value="F:metal ion binding"/>
    <property type="evidence" value="ECO:0007669"/>
    <property type="project" value="UniProtKB-KW"/>
</dbReference>
<feature type="domain" description="2Fe-2S ferredoxin-type" evidence="6">
    <location>
        <begin position="1"/>
        <end position="58"/>
    </location>
</feature>
<dbReference type="InterPro" id="IPR002888">
    <property type="entry name" value="2Fe-2S-bd"/>
</dbReference>
<dbReference type="EMBL" id="UINC01011461">
    <property type="protein sequence ID" value="SVA50580.1"/>
    <property type="molecule type" value="Genomic_DNA"/>
</dbReference>
<proteinExistence type="predicted"/>
<dbReference type="Pfam" id="PF00111">
    <property type="entry name" value="Fer2"/>
    <property type="match status" value="1"/>
</dbReference>
<dbReference type="Pfam" id="PF01799">
    <property type="entry name" value="Fer2_2"/>
    <property type="match status" value="1"/>
</dbReference>
<keyword evidence="2" id="KW-0479">Metal-binding</keyword>
<dbReference type="InterPro" id="IPR036884">
    <property type="entry name" value="2Fe-2S-bd_dom_sf"/>
</dbReference>
<dbReference type="InterPro" id="IPR001041">
    <property type="entry name" value="2Fe-2S_ferredoxin-type"/>
</dbReference>
<dbReference type="GO" id="GO:0051537">
    <property type="term" value="F:2 iron, 2 sulfur cluster binding"/>
    <property type="evidence" value="ECO:0007669"/>
    <property type="project" value="UniProtKB-KW"/>
</dbReference>
<dbReference type="SUPFAM" id="SSF54292">
    <property type="entry name" value="2Fe-2S ferredoxin-like"/>
    <property type="match status" value="1"/>
</dbReference>
<protein>
    <recommendedName>
        <fullName evidence="6">2Fe-2S ferredoxin-type domain-containing protein</fullName>
    </recommendedName>
</protein>
<dbReference type="PROSITE" id="PS51085">
    <property type="entry name" value="2FE2S_FER_2"/>
    <property type="match status" value="1"/>
</dbReference>
<keyword evidence="5" id="KW-0411">Iron-sulfur</keyword>
<organism evidence="7">
    <name type="scientific">marine metagenome</name>
    <dbReference type="NCBI Taxonomy" id="408172"/>
    <lineage>
        <taxon>unclassified sequences</taxon>
        <taxon>metagenomes</taxon>
        <taxon>ecological metagenomes</taxon>
    </lineage>
</organism>
<gene>
    <name evidence="7" type="ORF">METZ01_LOCUS103434</name>
</gene>
<dbReference type="PROSITE" id="PS00197">
    <property type="entry name" value="2FE2S_FER_1"/>
    <property type="match status" value="1"/>
</dbReference>
<evidence type="ECO:0000256" key="4">
    <source>
        <dbReference type="ARBA" id="ARBA00023004"/>
    </source>
</evidence>
<evidence type="ECO:0000256" key="3">
    <source>
        <dbReference type="ARBA" id="ARBA00023002"/>
    </source>
</evidence>
<dbReference type="InterPro" id="IPR051452">
    <property type="entry name" value="Diverse_Oxidoreductases"/>
</dbReference>